<reference evidence="4" key="1">
    <citation type="submission" date="2014-01" db="EMBL/GenBank/DDBJ databases">
        <title>The Genome Sequence of Anopheles melas CM1001059_A (V2).</title>
        <authorList>
            <consortium name="The Broad Institute Genomics Platform"/>
            <person name="Neafsey D.E."/>
            <person name="Besansky N."/>
            <person name="Howell P."/>
            <person name="Walton C."/>
            <person name="Young S.K."/>
            <person name="Zeng Q."/>
            <person name="Gargeya S."/>
            <person name="Fitzgerald M."/>
            <person name="Haas B."/>
            <person name="Abouelleil A."/>
            <person name="Allen A.W."/>
            <person name="Alvarado L."/>
            <person name="Arachchi H.M."/>
            <person name="Berlin A.M."/>
            <person name="Chapman S.B."/>
            <person name="Gainer-Dewar J."/>
            <person name="Goldberg J."/>
            <person name="Griggs A."/>
            <person name="Gujja S."/>
            <person name="Hansen M."/>
            <person name="Howarth C."/>
            <person name="Imamovic A."/>
            <person name="Ireland A."/>
            <person name="Larimer J."/>
            <person name="McCowan C."/>
            <person name="Murphy C."/>
            <person name="Pearson M."/>
            <person name="Poon T.W."/>
            <person name="Priest M."/>
            <person name="Roberts A."/>
            <person name="Saif S."/>
            <person name="Shea T."/>
            <person name="Sisk P."/>
            <person name="Sykes S."/>
            <person name="Wortman J."/>
            <person name="Nusbaum C."/>
            <person name="Birren B."/>
        </authorList>
    </citation>
    <scope>NUCLEOTIDE SEQUENCE [LARGE SCALE GENOMIC DNA]</scope>
    <source>
        <strain evidence="4">CM1001059</strain>
    </source>
</reference>
<keyword evidence="2" id="KW-0812">Transmembrane</keyword>
<proteinExistence type="predicted"/>
<reference evidence="3" key="2">
    <citation type="submission" date="2020-05" db="UniProtKB">
        <authorList>
            <consortium name="EnsemblMetazoa"/>
        </authorList>
    </citation>
    <scope>IDENTIFICATION</scope>
    <source>
        <strain evidence="3">CM1001059</strain>
    </source>
</reference>
<dbReference type="EnsemblMetazoa" id="AMEC005282-RA">
    <property type="protein sequence ID" value="AMEC005282-PA"/>
    <property type="gene ID" value="AMEC005282"/>
</dbReference>
<keyword evidence="4" id="KW-1185">Reference proteome</keyword>
<feature type="region of interest" description="Disordered" evidence="1">
    <location>
        <begin position="405"/>
        <end position="424"/>
    </location>
</feature>
<dbReference type="Proteomes" id="UP000075902">
    <property type="component" value="Unassembled WGS sequence"/>
</dbReference>
<accession>A0A182TN08</accession>
<dbReference type="VEuPathDB" id="VectorBase:AMEC005282"/>
<evidence type="ECO:0000256" key="2">
    <source>
        <dbReference type="SAM" id="Phobius"/>
    </source>
</evidence>
<feature type="transmembrane region" description="Helical" evidence="2">
    <location>
        <begin position="136"/>
        <end position="157"/>
    </location>
</feature>
<sequence length="424" mass="44404">MMMGMMVMVWTSTRSSSSSCSRPACRIADTVVLARSRQQPVVWWLRRHIGTGMPHRGAHVVRRTHRWMHSGPVAVPLAGRWRRAGRSTVRALVLKVLLQVVERLGRTALGRRLLGLAARMVRGLMMRLMVRLMMWWRWLMVLGVLLLLLLGRLRMYAGSSRRTGRHTLDLPRSAGTAGCRWPALALLRLLYMIIYMARAGSTRAAGLLRVRGLAAGADTGAEGTASGAVAVVPRHPRGSASGAVPDSRRAAAGVAVADPRCRADPGPIGCRAVAAAPAPVATGRTLPGIADAASNSRASVVNTAATAEVAAGAGAAAGKVTSAGRAHPAACLPGHPGPSCTGHRACAVDGAVAPGSLGRPSRRPLLPTLRRHLPATTVVTLGRPRERTTLAEVVAAAAAAAAGRKPTGDDSARLHGRGVPVFLA</sequence>
<evidence type="ECO:0000313" key="3">
    <source>
        <dbReference type="EnsemblMetazoa" id="AMEC005282-PA"/>
    </source>
</evidence>
<evidence type="ECO:0000313" key="4">
    <source>
        <dbReference type="Proteomes" id="UP000075902"/>
    </source>
</evidence>
<name>A0A182TN08_9DIPT</name>
<keyword evidence="2" id="KW-1133">Transmembrane helix</keyword>
<organism evidence="3 4">
    <name type="scientific">Anopheles melas</name>
    <dbReference type="NCBI Taxonomy" id="34690"/>
    <lineage>
        <taxon>Eukaryota</taxon>
        <taxon>Metazoa</taxon>
        <taxon>Ecdysozoa</taxon>
        <taxon>Arthropoda</taxon>
        <taxon>Hexapoda</taxon>
        <taxon>Insecta</taxon>
        <taxon>Pterygota</taxon>
        <taxon>Neoptera</taxon>
        <taxon>Endopterygota</taxon>
        <taxon>Diptera</taxon>
        <taxon>Nematocera</taxon>
        <taxon>Culicoidea</taxon>
        <taxon>Culicidae</taxon>
        <taxon>Anophelinae</taxon>
        <taxon>Anopheles</taxon>
    </lineage>
</organism>
<feature type="transmembrane region" description="Helical" evidence="2">
    <location>
        <begin position="178"/>
        <end position="197"/>
    </location>
</feature>
<evidence type="ECO:0000256" key="1">
    <source>
        <dbReference type="SAM" id="MobiDB-lite"/>
    </source>
</evidence>
<keyword evidence="2" id="KW-0472">Membrane</keyword>
<protein>
    <submittedName>
        <fullName evidence="3">Uncharacterized protein</fullName>
    </submittedName>
</protein>
<dbReference type="AlphaFoldDB" id="A0A182TN08"/>